<protein>
    <submittedName>
        <fullName evidence="3">Peptidase S15</fullName>
    </submittedName>
</protein>
<evidence type="ECO:0000256" key="1">
    <source>
        <dbReference type="SAM" id="MobiDB-lite"/>
    </source>
</evidence>
<sequence>MSYSLRRCVRLTPFVPLLLTLTVAGCGGSGSDDAASEQPPAVAGESEQRACDNPGNGTAPQCELPDVVPVTCSEDTPTEGGRSYPVMLDSASGETIAFQVLEPIGGIDCEVGHPLVLHGHGFGGSRTTEGFENYREAGFTVISIDQRGFGESTGTVRVMDPEFEGRDLIQILDWAEDNLDYLQRRNEPDLPEELNPNLVAGAIGGSYGGGFQLLLHGQDPRQRLDALVPDITWYDLRYSLNPGNVIKTGWDLVLVAGGEAGSTAIGNGGLDPIIREILVQGATLNRFPEAGLDFFYYHSPAYRCTGEPVSVSDTPDLLNYQINPPAFDVAPTPYPKVDVLLTQGMKDTLFNFNDAWRNFECLQSLGGDVRLLTHQTGHILPVEAPDEAQPAEYVDPTAGLLEIPGFQGAAGQFACGDISISDATLNWLEHHLQGKPLAGYFDGTDSEVCLSLGDGQSISVPMDSFPAPALEGGELQGESVVERTVVTDMPVASGYEAVATAPQPPAALLLGQAGENGATLGGIATARLTVSDLTGRSSCEVELDPYAAGCDPIVFVGLGKRVAGESRWQLIDDQIKPVRGLKDQEVIELVGVAEALAPGDELALLVYGFHPQYPASWSRDALVPYVNLEGTVQVPVLQGKLSGSM</sequence>
<dbReference type="eggNOG" id="COG2936">
    <property type="taxonomic scope" value="Bacteria"/>
</dbReference>
<dbReference type="PATRIC" id="fig|1318628.3.peg.561"/>
<evidence type="ECO:0000259" key="2">
    <source>
        <dbReference type="Pfam" id="PF02129"/>
    </source>
</evidence>
<feature type="domain" description="Xaa-Pro dipeptidyl-peptidase-like" evidence="2">
    <location>
        <begin position="132"/>
        <end position="241"/>
    </location>
</feature>
<gene>
    <name evidence="3" type="ORF">MARLIPOL_02795</name>
</gene>
<accession>R8B4S1</accession>
<dbReference type="RefSeq" id="WP_012136558.1">
    <property type="nucleotide sequence ID" value="NZ_KE007306.1"/>
</dbReference>
<evidence type="ECO:0000313" key="3">
    <source>
        <dbReference type="EMBL" id="EON93598.1"/>
    </source>
</evidence>
<dbReference type="InterPro" id="IPR029058">
    <property type="entry name" value="AB_hydrolase_fold"/>
</dbReference>
<proteinExistence type="predicted"/>
<dbReference type="HOGENOM" id="CLU_020407_0_0_6"/>
<dbReference type="Gene3D" id="3.40.50.1820">
    <property type="entry name" value="alpha/beta hydrolase"/>
    <property type="match status" value="1"/>
</dbReference>
<keyword evidence="4" id="KW-1185">Reference proteome</keyword>
<dbReference type="SUPFAM" id="SSF53474">
    <property type="entry name" value="alpha/beta-Hydrolases"/>
    <property type="match status" value="1"/>
</dbReference>
<reference evidence="3 4" key="1">
    <citation type="journal article" date="2013" name="Genome Announc.">
        <title>Draft Genome Sequence of the Moderately Halophilic Bacterium Marinobacter lipolyticus Strain SM19.</title>
        <authorList>
            <person name="Papke R.T."/>
            <person name="de la Haba R.R."/>
            <person name="Infante-Dominguez C."/>
            <person name="Perez D."/>
            <person name="Sanchez-Porro C."/>
            <person name="Lapierre P."/>
            <person name="Ventosa A."/>
        </authorList>
    </citation>
    <scope>NUCLEOTIDE SEQUENCE [LARGE SCALE GENOMIC DNA]</scope>
    <source>
        <strain evidence="3 4">SM19</strain>
    </source>
</reference>
<dbReference type="AlphaFoldDB" id="R8B4S1"/>
<dbReference type="PROSITE" id="PS51257">
    <property type="entry name" value="PROKAR_LIPOPROTEIN"/>
    <property type="match status" value="1"/>
</dbReference>
<evidence type="ECO:0000313" key="4">
    <source>
        <dbReference type="Proteomes" id="UP000016540"/>
    </source>
</evidence>
<organism evidence="3 4">
    <name type="scientific">Marinobacter lipolyticus SM19</name>
    <dbReference type="NCBI Taxonomy" id="1318628"/>
    <lineage>
        <taxon>Bacteria</taxon>
        <taxon>Pseudomonadati</taxon>
        <taxon>Pseudomonadota</taxon>
        <taxon>Gammaproteobacteria</taxon>
        <taxon>Pseudomonadales</taxon>
        <taxon>Marinobacteraceae</taxon>
        <taxon>Marinobacter</taxon>
    </lineage>
</organism>
<dbReference type="OrthoDB" id="9804819at2"/>
<dbReference type="EMBL" id="ASAD01000006">
    <property type="protein sequence ID" value="EON93598.1"/>
    <property type="molecule type" value="Genomic_DNA"/>
</dbReference>
<feature type="region of interest" description="Disordered" evidence="1">
    <location>
        <begin position="29"/>
        <end position="62"/>
    </location>
</feature>
<dbReference type="GO" id="GO:0016787">
    <property type="term" value="F:hydrolase activity"/>
    <property type="evidence" value="ECO:0007669"/>
    <property type="project" value="InterPro"/>
</dbReference>
<name>R8B4S1_9GAMM</name>
<comment type="caution">
    <text evidence="3">The sequence shown here is derived from an EMBL/GenBank/DDBJ whole genome shotgun (WGS) entry which is preliminary data.</text>
</comment>
<dbReference type="Proteomes" id="UP000016540">
    <property type="component" value="Unassembled WGS sequence"/>
</dbReference>
<dbReference type="Pfam" id="PF02129">
    <property type="entry name" value="Peptidase_S15"/>
    <property type="match status" value="1"/>
</dbReference>
<dbReference type="InterPro" id="IPR000383">
    <property type="entry name" value="Xaa-Pro-like_dom"/>
</dbReference>
<dbReference type="STRING" id="1318628.MARLIPOL_02795"/>